<dbReference type="Pfam" id="PF13843">
    <property type="entry name" value="DDE_Tnp_1_7"/>
    <property type="match status" value="1"/>
</dbReference>
<dbReference type="Proteomes" id="UP000276133">
    <property type="component" value="Unassembled WGS sequence"/>
</dbReference>
<proteinExistence type="predicted"/>
<protein>
    <submittedName>
        <fullName evidence="2">PiggyBac transposable element-derived 3-like</fullName>
    </submittedName>
</protein>
<evidence type="ECO:0000313" key="2">
    <source>
        <dbReference type="EMBL" id="RNA35359.1"/>
    </source>
</evidence>
<accession>A0A3M7SHZ9</accession>
<sequence>MDSSYTTPVDSKFLGQTPDYSQYKTQNDLPIEYFKMFLKDNMISYFTEATNIYSTEKRGKSCNCSIQEMEQYIGMLLHMGVIPMPDVTMYWSSFCQFSQISKTMSKNRFMEIRQFFHASFNSELIGAPQPCDKLFKFRKLYDHVLENCQNIVPEEVDSIDEQIIPFKGKSSSMRQCNPKKPKKWGFKMLTRCSTTGIVYDFFLYTGASSLDHFSIDDFPSKLKTSAESSSKEPETSSLVQALTPAIRLADKPEIRSSIRISKFSSILSTTPKSIKAIISISGPCSE</sequence>
<dbReference type="InterPro" id="IPR029526">
    <property type="entry name" value="PGBD"/>
</dbReference>
<dbReference type="EMBL" id="REGN01001334">
    <property type="protein sequence ID" value="RNA35359.1"/>
    <property type="molecule type" value="Genomic_DNA"/>
</dbReference>
<dbReference type="AlphaFoldDB" id="A0A3M7SHZ9"/>
<feature type="domain" description="PiggyBac transposable element-derived protein" evidence="1">
    <location>
        <begin position="30"/>
        <end position="211"/>
    </location>
</feature>
<evidence type="ECO:0000313" key="3">
    <source>
        <dbReference type="Proteomes" id="UP000276133"/>
    </source>
</evidence>
<gene>
    <name evidence="2" type="ORF">BpHYR1_031099</name>
</gene>
<dbReference type="PANTHER" id="PTHR47272:SF1">
    <property type="entry name" value="PIGGYBAC TRANSPOSABLE ELEMENT-DERIVED PROTEIN 3-LIKE"/>
    <property type="match status" value="1"/>
</dbReference>
<name>A0A3M7SHZ9_BRAPC</name>
<evidence type="ECO:0000259" key="1">
    <source>
        <dbReference type="Pfam" id="PF13843"/>
    </source>
</evidence>
<organism evidence="2 3">
    <name type="scientific">Brachionus plicatilis</name>
    <name type="common">Marine rotifer</name>
    <name type="synonym">Brachionus muelleri</name>
    <dbReference type="NCBI Taxonomy" id="10195"/>
    <lineage>
        <taxon>Eukaryota</taxon>
        <taxon>Metazoa</taxon>
        <taxon>Spiralia</taxon>
        <taxon>Gnathifera</taxon>
        <taxon>Rotifera</taxon>
        <taxon>Eurotatoria</taxon>
        <taxon>Monogononta</taxon>
        <taxon>Pseudotrocha</taxon>
        <taxon>Ploima</taxon>
        <taxon>Brachionidae</taxon>
        <taxon>Brachionus</taxon>
    </lineage>
</organism>
<dbReference type="OrthoDB" id="123207at2759"/>
<keyword evidence="3" id="KW-1185">Reference proteome</keyword>
<dbReference type="STRING" id="10195.A0A3M7SHZ9"/>
<comment type="caution">
    <text evidence="2">The sequence shown here is derived from an EMBL/GenBank/DDBJ whole genome shotgun (WGS) entry which is preliminary data.</text>
</comment>
<reference evidence="2 3" key="1">
    <citation type="journal article" date="2018" name="Sci. Rep.">
        <title>Genomic signatures of local adaptation to the degree of environmental predictability in rotifers.</title>
        <authorList>
            <person name="Franch-Gras L."/>
            <person name="Hahn C."/>
            <person name="Garcia-Roger E.M."/>
            <person name="Carmona M.J."/>
            <person name="Serra M."/>
            <person name="Gomez A."/>
        </authorList>
    </citation>
    <scope>NUCLEOTIDE SEQUENCE [LARGE SCALE GENOMIC DNA]</scope>
    <source>
        <strain evidence="2">HYR1</strain>
    </source>
</reference>
<dbReference type="PANTHER" id="PTHR47272">
    <property type="entry name" value="DDE_TNP_1_7 DOMAIN-CONTAINING PROTEIN"/>
    <property type="match status" value="1"/>
</dbReference>